<dbReference type="SUPFAM" id="SSF47473">
    <property type="entry name" value="EF-hand"/>
    <property type="match status" value="1"/>
</dbReference>
<dbReference type="OrthoDB" id="444540at2759"/>
<dbReference type="Gene3D" id="1.10.238.10">
    <property type="entry name" value="EF-hand"/>
    <property type="match status" value="1"/>
</dbReference>
<protein>
    <submittedName>
        <fullName evidence="5">Calcyphosin-like protein</fullName>
    </submittedName>
</protein>
<keyword evidence="2" id="KW-0677">Repeat</keyword>
<accession>A0A226DK75</accession>
<dbReference type="PANTHER" id="PTHR34524">
    <property type="entry name" value="CALCYPHOSIN"/>
    <property type="match status" value="1"/>
</dbReference>
<dbReference type="PROSITE" id="PS50222">
    <property type="entry name" value="EF_HAND_2"/>
    <property type="match status" value="1"/>
</dbReference>
<dbReference type="STRING" id="158441.A0A226DK75"/>
<dbReference type="InterPro" id="IPR051581">
    <property type="entry name" value="Ca-bind"/>
</dbReference>
<keyword evidence="3" id="KW-0106">Calcium</keyword>
<comment type="caution">
    <text evidence="5">The sequence shown here is derived from an EMBL/GenBank/DDBJ whole genome shotgun (WGS) entry which is preliminary data.</text>
</comment>
<evidence type="ECO:0000259" key="4">
    <source>
        <dbReference type="PROSITE" id="PS50222"/>
    </source>
</evidence>
<reference evidence="5 6" key="1">
    <citation type="submission" date="2015-12" db="EMBL/GenBank/DDBJ databases">
        <title>The genome of Folsomia candida.</title>
        <authorList>
            <person name="Faddeeva A."/>
            <person name="Derks M.F."/>
            <person name="Anvar Y."/>
            <person name="Smit S."/>
            <person name="Van Straalen N."/>
            <person name="Roelofs D."/>
        </authorList>
    </citation>
    <scope>NUCLEOTIDE SEQUENCE [LARGE SCALE GENOMIC DNA]</scope>
    <source>
        <strain evidence="5 6">VU population</strain>
        <tissue evidence="5">Whole body</tissue>
    </source>
</reference>
<dbReference type="EMBL" id="LNIX01000018">
    <property type="protein sequence ID" value="OXA45398.1"/>
    <property type="molecule type" value="Genomic_DNA"/>
</dbReference>
<dbReference type="OMA" id="CIDSDAY"/>
<gene>
    <name evidence="5" type="ORF">Fcan01_19829</name>
</gene>
<dbReference type="GO" id="GO:0005509">
    <property type="term" value="F:calcium ion binding"/>
    <property type="evidence" value="ECO:0007669"/>
    <property type="project" value="InterPro"/>
</dbReference>
<proteinExistence type="predicted"/>
<evidence type="ECO:0000256" key="1">
    <source>
        <dbReference type="ARBA" id="ARBA00022723"/>
    </source>
</evidence>
<organism evidence="5 6">
    <name type="scientific">Folsomia candida</name>
    <name type="common">Springtail</name>
    <dbReference type="NCBI Taxonomy" id="158441"/>
    <lineage>
        <taxon>Eukaryota</taxon>
        <taxon>Metazoa</taxon>
        <taxon>Ecdysozoa</taxon>
        <taxon>Arthropoda</taxon>
        <taxon>Hexapoda</taxon>
        <taxon>Collembola</taxon>
        <taxon>Entomobryomorpha</taxon>
        <taxon>Isotomoidea</taxon>
        <taxon>Isotomidae</taxon>
        <taxon>Proisotominae</taxon>
        <taxon>Folsomia</taxon>
    </lineage>
</organism>
<evidence type="ECO:0000256" key="2">
    <source>
        <dbReference type="ARBA" id="ARBA00022737"/>
    </source>
</evidence>
<dbReference type="Proteomes" id="UP000198287">
    <property type="component" value="Unassembled WGS sequence"/>
</dbReference>
<dbReference type="InterPro" id="IPR011992">
    <property type="entry name" value="EF-hand-dom_pair"/>
</dbReference>
<keyword evidence="6" id="KW-1185">Reference proteome</keyword>
<sequence length="144" mass="16077">MSRSTDDRNEDNMILKARLAAAKATDPVEKFRLLCLARGTSGISGIGKLKLIDAAFKKLDKTGDGVVTVDDLKNVYSVRSNPKFQSGEQTEGEILTKFLKTFEENGTRDGKVTFDEFMDYYAGVSSSIDHDAHFDLMMRNAWKL</sequence>
<dbReference type="Pfam" id="PF13499">
    <property type="entry name" value="EF-hand_7"/>
    <property type="match status" value="1"/>
</dbReference>
<feature type="domain" description="EF-hand" evidence="4">
    <location>
        <begin position="47"/>
        <end position="82"/>
    </location>
</feature>
<evidence type="ECO:0000313" key="6">
    <source>
        <dbReference type="Proteomes" id="UP000198287"/>
    </source>
</evidence>
<evidence type="ECO:0000313" key="5">
    <source>
        <dbReference type="EMBL" id="OXA45398.1"/>
    </source>
</evidence>
<dbReference type="InterPro" id="IPR002048">
    <property type="entry name" value="EF_hand_dom"/>
</dbReference>
<evidence type="ECO:0000256" key="3">
    <source>
        <dbReference type="ARBA" id="ARBA00022837"/>
    </source>
</evidence>
<dbReference type="AlphaFoldDB" id="A0A226DK75"/>
<name>A0A226DK75_FOLCA</name>
<dbReference type="PANTHER" id="PTHR34524:SF6">
    <property type="entry name" value="CALCYPHOSINE LIKE"/>
    <property type="match status" value="1"/>
</dbReference>
<keyword evidence="1" id="KW-0479">Metal-binding</keyword>